<evidence type="ECO:0000313" key="1">
    <source>
        <dbReference type="EMBL" id="KAD2805573.1"/>
    </source>
</evidence>
<accession>A0A5N6LVD6</accession>
<dbReference type="AlphaFoldDB" id="A0A5N6LVD6"/>
<reference evidence="1 2" key="1">
    <citation type="submission" date="2019-05" db="EMBL/GenBank/DDBJ databases">
        <title>Mikania micrantha, genome provides insights into the molecular mechanism of rapid growth.</title>
        <authorList>
            <person name="Liu B."/>
        </authorList>
    </citation>
    <scope>NUCLEOTIDE SEQUENCE [LARGE SCALE GENOMIC DNA]</scope>
    <source>
        <strain evidence="1">NLD-2019</strain>
        <tissue evidence="1">Leaf</tissue>
    </source>
</reference>
<comment type="caution">
    <text evidence="1">The sequence shown here is derived from an EMBL/GenBank/DDBJ whole genome shotgun (WGS) entry which is preliminary data.</text>
</comment>
<evidence type="ECO:0000313" key="2">
    <source>
        <dbReference type="Proteomes" id="UP000326396"/>
    </source>
</evidence>
<sequence length="113" mass="12762">MIWTRINVPGCDLNVPEASKQRLDVLDGENFEGDGCVVDEKFKKIKLHAADKAFLSIVPTHPSRTATRIQKGFAYRERFRGNRRYFTSSPHVFAFGRPGENFPGGHPSWIAVT</sequence>
<dbReference type="EMBL" id="SZYD01000018">
    <property type="protein sequence ID" value="KAD2805573.1"/>
    <property type="molecule type" value="Genomic_DNA"/>
</dbReference>
<protein>
    <submittedName>
        <fullName evidence="1">Uncharacterized protein</fullName>
    </submittedName>
</protein>
<gene>
    <name evidence="1" type="ORF">E3N88_38950</name>
</gene>
<name>A0A5N6LVD6_9ASTR</name>
<organism evidence="1 2">
    <name type="scientific">Mikania micrantha</name>
    <name type="common">bitter vine</name>
    <dbReference type="NCBI Taxonomy" id="192012"/>
    <lineage>
        <taxon>Eukaryota</taxon>
        <taxon>Viridiplantae</taxon>
        <taxon>Streptophyta</taxon>
        <taxon>Embryophyta</taxon>
        <taxon>Tracheophyta</taxon>
        <taxon>Spermatophyta</taxon>
        <taxon>Magnoliopsida</taxon>
        <taxon>eudicotyledons</taxon>
        <taxon>Gunneridae</taxon>
        <taxon>Pentapetalae</taxon>
        <taxon>asterids</taxon>
        <taxon>campanulids</taxon>
        <taxon>Asterales</taxon>
        <taxon>Asteraceae</taxon>
        <taxon>Asteroideae</taxon>
        <taxon>Heliantheae alliance</taxon>
        <taxon>Eupatorieae</taxon>
        <taxon>Mikania</taxon>
    </lineage>
</organism>
<dbReference type="Proteomes" id="UP000326396">
    <property type="component" value="Linkage Group LG8"/>
</dbReference>
<keyword evidence="2" id="KW-1185">Reference proteome</keyword>
<proteinExistence type="predicted"/>